<feature type="chain" id="PRO_5032495469" description="Antimicrobial peptide 1" evidence="1">
    <location>
        <begin position="41"/>
        <end position="118"/>
    </location>
</feature>
<dbReference type="InterPro" id="IPR011024">
    <property type="entry name" value="G_crystallin-like"/>
</dbReference>
<evidence type="ECO:0000256" key="1">
    <source>
        <dbReference type="SAM" id="SignalP"/>
    </source>
</evidence>
<name>A0A843TRD2_COLES</name>
<dbReference type="Pfam" id="PF09117">
    <property type="entry name" value="MiAMP1"/>
    <property type="match status" value="1"/>
</dbReference>
<dbReference type="EMBL" id="NMUH01000235">
    <property type="protein sequence ID" value="MQL75092.1"/>
    <property type="molecule type" value="Genomic_DNA"/>
</dbReference>
<dbReference type="OrthoDB" id="1873457at2759"/>
<protein>
    <recommendedName>
        <fullName evidence="4">Antimicrobial peptide 1</fullName>
    </recommendedName>
</protein>
<dbReference type="InterPro" id="IPR015201">
    <property type="entry name" value="Antimicrobial_MiAMP1"/>
</dbReference>
<dbReference type="AlphaFoldDB" id="A0A843TRD2"/>
<dbReference type="Gene3D" id="2.60.20.30">
    <property type="match status" value="1"/>
</dbReference>
<reference evidence="2" key="1">
    <citation type="submission" date="2017-07" db="EMBL/GenBank/DDBJ databases">
        <title>Taro Niue Genome Assembly and Annotation.</title>
        <authorList>
            <person name="Atibalentja N."/>
            <person name="Keating K."/>
            <person name="Fields C.J."/>
        </authorList>
    </citation>
    <scope>NUCLEOTIDE SEQUENCE</scope>
    <source>
        <strain evidence="2">Niue_2</strain>
        <tissue evidence="2">Leaf</tissue>
    </source>
</reference>
<proteinExistence type="predicted"/>
<dbReference type="GO" id="GO:0006952">
    <property type="term" value="P:defense response"/>
    <property type="evidence" value="ECO:0007669"/>
    <property type="project" value="InterPro"/>
</dbReference>
<dbReference type="Proteomes" id="UP000652761">
    <property type="component" value="Unassembled WGS sequence"/>
</dbReference>
<keyword evidence="1" id="KW-0732">Signal</keyword>
<evidence type="ECO:0000313" key="2">
    <source>
        <dbReference type="EMBL" id="MQL75092.1"/>
    </source>
</evidence>
<evidence type="ECO:0000313" key="3">
    <source>
        <dbReference type="Proteomes" id="UP000652761"/>
    </source>
</evidence>
<dbReference type="GO" id="GO:0045926">
    <property type="term" value="P:negative regulation of growth"/>
    <property type="evidence" value="ECO:0007669"/>
    <property type="project" value="InterPro"/>
</dbReference>
<organism evidence="2 3">
    <name type="scientific">Colocasia esculenta</name>
    <name type="common">Wild taro</name>
    <name type="synonym">Arum esculentum</name>
    <dbReference type="NCBI Taxonomy" id="4460"/>
    <lineage>
        <taxon>Eukaryota</taxon>
        <taxon>Viridiplantae</taxon>
        <taxon>Streptophyta</taxon>
        <taxon>Embryophyta</taxon>
        <taxon>Tracheophyta</taxon>
        <taxon>Spermatophyta</taxon>
        <taxon>Magnoliopsida</taxon>
        <taxon>Liliopsida</taxon>
        <taxon>Araceae</taxon>
        <taxon>Aroideae</taxon>
        <taxon>Colocasieae</taxon>
        <taxon>Colocasia</taxon>
    </lineage>
</organism>
<sequence length="118" mass="12196">MDVSGTTCRRASSSAHLVAAAAAVLMAMLLLLLAAAPAEASTFIAFGGPGCTGSEQRFSACGVCHNITRHGGYRFDYTGQRAAIFSSSQCLSEPGVLPSESTSNCFPFIGDAVVIRCE</sequence>
<comment type="caution">
    <text evidence="2">The sequence shown here is derived from an EMBL/GenBank/DDBJ whole genome shotgun (WGS) entry which is preliminary data.</text>
</comment>
<accession>A0A843TRD2</accession>
<evidence type="ECO:0008006" key="4">
    <source>
        <dbReference type="Google" id="ProtNLM"/>
    </source>
</evidence>
<dbReference type="InterPro" id="IPR015791">
    <property type="entry name" value="Antimic/Inh_G_crystallin-like"/>
</dbReference>
<gene>
    <name evidence="2" type="ORF">Taro_007470</name>
</gene>
<dbReference type="SUPFAM" id="SSF49695">
    <property type="entry name" value="gamma-Crystallin-like"/>
    <property type="match status" value="1"/>
</dbReference>
<feature type="signal peptide" evidence="1">
    <location>
        <begin position="1"/>
        <end position="40"/>
    </location>
</feature>
<keyword evidence="3" id="KW-1185">Reference proteome</keyword>